<dbReference type="Proteomes" id="UP000007374">
    <property type="component" value="Unassembled WGS sequence"/>
</dbReference>
<gene>
    <name evidence="9" type="ORF">NA8A_07244</name>
</gene>
<proteinExistence type="inferred from homology"/>
<evidence type="ECO:0000256" key="3">
    <source>
        <dbReference type="ARBA" id="ARBA00022475"/>
    </source>
</evidence>
<evidence type="ECO:0000256" key="1">
    <source>
        <dbReference type="ARBA" id="ARBA00004651"/>
    </source>
</evidence>
<organism evidence="9 10">
    <name type="scientific">Nitratireductor indicus C115</name>
    <dbReference type="NCBI Taxonomy" id="1231190"/>
    <lineage>
        <taxon>Bacteria</taxon>
        <taxon>Pseudomonadati</taxon>
        <taxon>Pseudomonadota</taxon>
        <taxon>Alphaproteobacteria</taxon>
        <taxon>Hyphomicrobiales</taxon>
        <taxon>Phyllobacteriaceae</taxon>
        <taxon>Nitratireductor</taxon>
    </lineage>
</organism>
<name>K2PPZ4_9HYPH</name>
<dbReference type="InterPro" id="IPR035906">
    <property type="entry name" value="MetI-like_sf"/>
</dbReference>
<dbReference type="GO" id="GO:0005886">
    <property type="term" value="C:plasma membrane"/>
    <property type="evidence" value="ECO:0007669"/>
    <property type="project" value="UniProtKB-SubCell"/>
</dbReference>
<keyword evidence="4 7" id="KW-0812">Transmembrane</keyword>
<dbReference type="EMBL" id="AMSI01000004">
    <property type="protein sequence ID" value="EKF43112.1"/>
    <property type="molecule type" value="Genomic_DNA"/>
</dbReference>
<comment type="caution">
    <text evidence="9">The sequence shown here is derived from an EMBL/GenBank/DDBJ whole genome shotgun (WGS) entry which is preliminary data.</text>
</comment>
<evidence type="ECO:0000313" key="9">
    <source>
        <dbReference type="EMBL" id="EKF43112.1"/>
    </source>
</evidence>
<dbReference type="PATRIC" id="fig|1231190.3.peg.1519"/>
<evidence type="ECO:0000256" key="5">
    <source>
        <dbReference type="ARBA" id="ARBA00022989"/>
    </source>
</evidence>
<dbReference type="SUPFAM" id="SSF161098">
    <property type="entry name" value="MetI-like"/>
    <property type="match status" value="1"/>
</dbReference>
<feature type="transmembrane region" description="Helical" evidence="7">
    <location>
        <begin position="74"/>
        <end position="103"/>
    </location>
</feature>
<feature type="transmembrane region" description="Helical" evidence="7">
    <location>
        <begin position="214"/>
        <end position="236"/>
    </location>
</feature>
<feature type="transmembrane region" description="Helical" evidence="7">
    <location>
        <begin position="20"/>
        <end position="39"/>
    </location>
</feature>
<keyword evidence="3" id="KW-1003">Cell membrane</keyword>
<dbReference type="RefSeq" id="WP_009756266.1">
    <property type="nucleotide sequence ID" value="NZ_AMSI01000004.1"/>
</dbReference>
<feature type="transmembrane region" description="Helical" evidence="7">
    <location>
        <begin position="271"/>
        <end position="293"/>
    </location>
</feature>
<dbReference type="eggNOG" id="COG1175">
    <property type="taxonomic scope" value="Bacteria"/>
</dbReference>
<evidence type="ECO:0000256" key="7">
    <source>
        <dbReference type="RuleBase" id="RU363032"/>
    </source>
</evidence>
<dbReference type="Gene3D" id="1.10.3720.10">
    <property type="entry name" value="MetI-like"/>
    <property type="match status" value="1"/>
</dbReference>
<dbReference type="GO" id="GO:0055085">
    <property type="term" value="P:transmembrane transport"/>
    <property type="evidence" value="ECO:0007669"/>
    <property type="project" value="InterPro"/>
</dbReference>
<keyword evidence="2 7" id="KW-0813">Transport</keyword>
<dbReference type="CDD" id="cd06261">
    <property type="entry name" value="TM_PBP2"/>
    <property type="match status" value="1"/>
</dbReference>
<dbReference type="InterPro" id="IPR000515">
    <property type="entry name" value="MetI-like"/>
</dbReference>
<sequence>MARRKLLDLARPSRQHLLGYILLAPAVLLVGLIVVYPLLMSIDLSLQNVKLPRPGQHAPYTVANYSKLFSSQEFWMACWVTLKLVVTVTIGSLIVGVGSALLVNNRFRGRTLARLAIALPWAVPEIIAVVIFARIFDTSFGLLGWLFIKLGLTDRMIAWVSTPGPAFWAVTMTMIWKGFPFVSIMTLAGLQSIPSDYYAAARVDGANAIQRFRWITLPLLMPVLGVTLVLVVLWVFRDFSIIKTLTEGGPLKATQTLSIMTYDQAFGFFNFGYASAVGVVTLVICIVASLLMLGRGSKAMY</sequence>
<evidence type="ECO:0000256" key="2">
    <source>
        <dbReference type="ARBA" id="ARBA00022448"/>
    </source>
</evidence>
<evidence type="ECO:0000256" key="6">
    <source>
        <dbReference type="ARBA" id="ARBA00023136"/>
    </source>
</evidence>
<dbReference type="Pfam" id="PF00528">
    <property type="entry name" value="BPD_transp_1"/>
    <property type="match status" value="1"/>
</dbReference>
<evidence type="ECO:0000256" key="4">
    <source>
        <dbReference type="ARBA" id="ARBA00022692"/>
    </source>
</evidence>
<feature type="transmembrane region" description="Helical" evidence="7">
    <location>
        <begin position="115"/>
        <end position="136"/>
    </location>
</feature>
<dbReference type="STRING" id="721133.SAMN05216176_105148"/>
<dbReference type="PANTHER" id="PTHR43005:SF1">
    <property type="entry name" value="SPERMIDINE_PUTRESCINE TRANSPORT SYSTEM PERMEASE PROTEIN"/>
    <property type="match status" value="1"/>
</dbReference>
<reference evidence="9 10" key="1">
    <citation type="journal article" date="2012" name="J. Bacteriol.">
        <title>Genome Sequence of Nitratireductor indicus Type Strain C115.</title>
        <authorList>
            <person name="Lai Q."/>
            <person name="Li G."/>
            <person name="Yu Z."/>
            <person name="Shao Z."/>
        </authorList>
    </citation>
    <scope>NUCLEOTIDE SEQUENCE [LARGE SCALE GENOMIC DNA]</scope>
    <source>
        <strain evidence="9 10">C115</strain>
    </source>
</reference>
<keyword evidence="5 7" id="KW-1133">Transmembrane helix</keyword>
<keyword evidence="10" id="KW-1185">Reference proteome</keyword>
<comment type="similarity">
    <text evidence="7">Belongs to the binding-protein-dependent transport system permease family.</text>
</comment>
<accession>K2PPZ4</accession>
<protein>
    <submittedName>
        <fullName evidence="9">Sugar ABC transporter transmembrane protein</fullName>
    </submittedName>
</protein>
<dbReference type="OrthoDB" id="7375219at2"/>
<dbReference type="PROSITE" id="PS50928">
    <property type="entry name" value="ABC_TM1"/>
    <property type="match status" value="1"/>
</dbReference>
<evidence type="ECO:0000259" key="8">
    <source>
        <dbReference type="PROSITE" id="PS50928"/>
    </source>
</evidence>
<dbReference type="PANTHER" id="PTHR43005">
    <property type="entry name" value="BLR7065 PROTEIN"/>
    <property type="match status" value="1"/>
</dbReference>
<keyword evidence="6 7" id="KW-0472">Membrane</keyword>
<feature type="transmembrane region" description="Helical" evidence="7">
    <location>
        <begin position="156"/>
        <end position="176"/>
    </location>
</feature>
<feature type="domain" description="ABC transmembrane type-1" evidence="8">
    <location>
        <begin position="78"/>
        <end position="292"/>
    </location>
</feature>
<comment type="subcellular location">
    <subcellularLocation>
        <location evidence="1 7">Cell membrane</location>
        <topology evidence="1 7">Multi-pass membrane protein</topology>
    </subcellularLocation>
</comment>
<evidence type="ECO:0000313" key="10">
    <source>
        <dbReference type="Proteomes" id="UP000007374"/>
    </source>
</evidence>
<dbReference type="AlphaFoldDB" id="K2PPZ4"/>